<evidence type="ECO:0000259" key="7">
    <source>
        <dbReference type="PROSITE" id="PS50977"/>
    </source>
</evidence>
<dbReference type="PROSITE" id="PS50977">
    <property type="entry name" value="HTH_TETR_2"/>
    <property type="match status" value="1"/>
</dbReference>
<dbReference type="SUPFAM" id="SSF46689">
    <property type="entry name" value="Homeodomain-like"/>
    <property type="match status" value="1"/>
</dbReference>
<name>A0ABW3VN32_9PSEU</name>
<dbReference type="InterPro" id="IPR050109">
    <property type="entry name" value="HTH-type_TetR-like_transc_reg"/>
</dbReference>
<evidence type="ECO:0000256" key="6">
    <source>
        <dbReference type="SAM" id="MobiDB-lite"/>
    </source>
</evidence>
<dbReference type="InterPro" id="IPR041490">
    <property type="entry name" value="KstR2_TetR_C"/>
</dbReference>
<evidence type="ECO:0000256" key="5">
    <source>
        <dbReference type="PROSITE-ProRule" id="PRU00335"/>
    </source>
</evidence>
<comment type="caution">
    <text evidence="8">The sequence shown here is derived from an EMBL/GenBank/DDBJ whole genome shotgun (WGS) entry which is preliminary data.</text>
</comment>
<evidence type="ECO:0000256" key="3">
    <source>
        <dbReference type="ARBA" id="ARBA00023125"/>
    </source>
</evidence>
<feature type="region of interest" description="Disordered" evidence="6">
    <location>
        <begin position="1"/>
        <end position="39"/>
    </location>
</feature>
<dbReference type="InterPro" id="IPR023772">
    <property type="entry name" value="DNA-bd_HTH_TetR-type_CS"/>
</dbReference>
<dbReference type="InterPro" id="IPR001647">
    <property type="entry name" value="HTH_TetR"/>
</dbReference>
<reference evidence="9" key="1">
    <citation type="journal article" date="2019" name="Int. J. Syst. Evol. Microbiol.">
        <title>The Global Catalogue of Microorganisms (GCM) 10K type strain sequencing project: providing services to taxonomists for standard genome sequencing and annotation.</title>
        <authorList>
            <consortium name="The Broad Institute Genomics Platform"/>
            <consortium name="The Broad Institute Genome Sequencing Center for Infectious Disease"/>
            <person name="Wu L."/>
            <person name="Ma J."/>
        </authorList>
    </citation>
    <scope>NUCLEOTIDE SEQUENCE [LARGE SCALE GENOMIC DNA]</scope>
    <source>
        <strain evidence="9">CCUG 49018</strain>
    </source>
</reference>
<dbReference type="Pfam" id="PF17932">
    <property type="entry name" value="TetR_C_24"/>
    <property type="match status" value="1"/>
</dbReference>
<dbReference type="PANTHER" id="PTHR30055:SF175">
    <property type="entry name" value="HTH-TYPE TRANSCRIPTIONAL REPRESSOR KSTR2"/>
    <property type="match status" value="1"/>
</dbReference>
<dbReference type="PROSITE" id="PS01081">
    <property type="entry name" value="HTH_TETR_1"/>
    <property type="match status" value="1"/>
</dbReference>
<evidence type="ECO:0000256" key="4">
    <source>
        <dbReference type="ARBA" id="ARBA00023163"/>
    </source>
</evidence>
<feature type="domain" description="HTH tetR-type" evidence="7">
    <location>
        <begin position="38"/>
        <end position="98"/>
    </location>
</feature>
<dbReference type="SUPFAM" id="SSF48498">
    <property type="entry name" value="Tetracyclin repressor-like, C-terminal domain"/>
    <property type="match status" value="1"/>
</dbReference>
<dbReference type="RefSeq" id="WP_013676289.1">
    <property type="nucleotide sequence ID" value="NZ_BAABKS010000017.1"/>
</dbReference>
<dbReference type="Proteomes" id="UP001597182">
    <property type="component" value="Unassembled WGS sequence"/>
</dbReference>
<dbReference type="Gene3D" id="1.10.357.10">
    <property type="entry name" value="Tetracycline Repressor, domain 2"/>
    <property type="match status" value="1"/>
</dbReference>
<feature type="compositionally biased region" description="Basic and acidic residues" evidence="6">
    <location>
        <begin position="1"/>
        <end position="11"/>
    </location>
</feature>
<dbReference type="EMBL" id="JBHTMB010000171">
    <property type="protein sequence ID" value="MFD1235793.1"/>
    <property type="molecule type" value="Genomic_DNA"/>
</dbReference>
<keyword evidence="4" id="KW-0804">Transcription</keyword>
<feature type="DNA-binding region" description="H-T-H motif" evidence="5">
    <location>
        <begin position="61"/>
        <end position="80"/>
    </location>
</feature>
<dbReference type="Pfam" id="PF00440">
    <property type="entry name" value="TetR_N"/>
    <property type="match status" value="1"/>
</dbReference>
<evidence type="ECO:0000256" key="1">
    <source>
        <dbReference type="ARBA" id="ARBA00022491"/>
    </source>
</evidence>
<organism evidence="8 9">
    <name type="scientific">Pseudonocardia benzenivorans</name>
    <dbReference type="NCBI Taxonomy" id="228005"/>
    <lineage>
        <taxon>Bacteria</taxon>
        <taxon>Bacillati</taxon>
        <taxon>Actinomycetota</taxon>
        <taxon>Actinomycetes</taxon>
        <taxon>Pseudonocardiales</taxon>
        <taxon>Pseudonocardiaceae</taxon>
        <taxon>Pseudonocardia</taxon>
    </lineage>
</organism>
<keyword evidence="3 5" id="KW-0238">DNA-binding</keyword>
<accession>A0ABW3VN32</accession>
<evidence type="ECO:0000313" key="9">
    <source>
        <dbReference type="Proteomes" id="UP001597182"/>
    </source>
</evidence>
<evidence type="ECO:0000313" key="8">
    <source>
        <dbReference type="EMBL" id="MFD1235793.1"/>
    </source>
</evidence>
<keyword evidence="9" id="KW-1185">Reference proteome</keyword>
<keyword evidence="1" id="KW-0678">Repressor</keyword>
<dbReference type="InterPro" id="IPR009057">
    <property type="entry name" value="Homeodomain-like_sf"/>
</dbReference>
<dbReference type="PANTHER" id="PTHR30055">
    <property type="entry name" value="HTH-TYPE TRANSCRIPTIONAL REGULATOR RUTR"/>
    <property type="match status" value="1"/>
</dbReference>
<dbReference type="Gene3D" id="1.10.10.60">
    <property type="entry name" value="Homeodomain-like"/>
    <property type="match status" value="1"/>
</dbReference>
<dbReference type="PRINTS" id="PR00455">
    <property type="entry name" value="HTHTETR"/>
</dbReference>
<feature type="compositionally biased region" description="Basic and acidic residues" evidence="6">
    <location>
        <begin position="19"/>
        <end position="39"/>
    </location>
</feature>
<keyword evidence="2" id="KW-0805">Transcription regulation</keyword>
<gene>
    <name evidence="8" type="ORF">ACFQ34_21075</name>
</gene>
<dbReference type="InterPro" id="IPR036271">
    <property type="entry name" value="Tet_transcr_reg_TetR-rel_C_sf"/>
</dbReference>
<proteinExistence type="predicted"/>
<evidence type="ECO:0000256" key="2">
    <source>
        <dbReference type="ARBA" id="ARBA00023015"/>
    </source>
</evidence>
<protein>
    <submittedName>
        <fullName evidence="8">TetR/AcrR family transcriptional regulator</fullName>
    </submittedName>
</protein>
<sequence length="256" mass="27993">MSGEETRDGARRKNASRRGRGEAGADDRGARPSTARRELVENELYEHATRLFAERGFAGTSLQDIADALGITRPALYYYVKSKDELLAKLVTEVTNGPLDDLNELAARTDLDAVAKLRGVVEVIVGRRTAQPERFRLLIRSEAELPAELVEAYDEGRREVLATIAGIVEDGVRAGRFRPVDARVAALGVLGMCNWVAWWFHPGGRDSGESVVAQLADMAVGALQRPDGHVLDGEGPAAALKMLRQDLDHLERILDV</sequence>